<dbReference type="SUPFAM" id="SSF46894">
    <property type="entry name" value="C-terminal effector domain of the bipartite response regulators"/>
    <property type="match status" value="1"/>
</dbReference>
<dbReference type="InterPro" id="IPR051677">
    <property type="entry name" value="AfsR-DnrI-RedD_regulator"/>
</dbReference>
<organism evidence="4 5">
    <name type="scientific">Streptomyces heliomycini</name>
    <dbReference type="NCBI Taxonomy" id="284032"/>
    <lineage>
        <taxon>Bacteria</taxon>
        <taxon>Bacillati</taxon>
        <taxon>Actinomycetota</taxon>
        <taxon>Actinomycetes</taxon>
        <taxon>Kitasatosporales</taxon>
        <taxon>Streptomycetaceae</taxon>
        <taxon>Streptomyces</taxon>
    </lineage>
</organism>
<comment type="caution">
    <text evidence="4">The sequence shown here is derived from an EMBL/GenBank/DDBJ whole genome shotgun (WGS) entry which is preliminary data.</text>
</comment>
<evidence type="ECO:0000313" key="4">
    <source>
        <dbReference type="EMBL" id="MFB9352928.1"/>
    </source>
</evidence>
<keyword evidence="1 2" id="KW-0238">DNA-binding</keyword>
<gene>
    <name evidence="4" type="ORF">ACFFUA_36995</name>
</gene>
<keyword evidence="5" id="KW-1185">Reference proteome</keyword>
<feature type="domain" description="OmpR/PhoB-type" evidence="3">
    <location>
        <begin position="1"/>
        <end position="100"/>
    </location>
</feature>
<accession>A0ABV5LM07</accession>
<dbReference type="SMART" id="SM00862">
    <property type="entry name" value="Trans_reg_C"/>
    <property type="match status" value="1"/>
</dbReference>
<dbReference type="PANTHER" id="PTHR35807">
    <property type="entry name" value="TRANSCRIPTIONAL REGULATOR REDD-RELATED"/>
    <property type="match status" value="1"/>
</dbReference>
<evidence type="ECO:0000313" key="5">
    <source>
        <dbReference type="Proteomes" id="UP001589753"/>
    </source>
</evidence>
<sequence length="114" mass="12239">MGVQFGLLGPVAAWDSDGVPLPLGAPRHREVLGRLLVARNRVVPVGRLVADLWEDEPPAGGIGALRTFVAALRRALEPGRPSRQPSRLLVTDGPGYVLRAGREAVDAWRFEDAA</sequence>
<proteinExistence type="predicted"/>
<dbReference type="InterPro" id="IPR036388">
    <property type="entry name" value="WH-like_DNA-bd_sf"/>
</dbReference>
<feature type="non-terminal residue" evidence="4">
    <location>
        <position position="114"/>
    </location>
</feature>
<dbReference type="InterPro" id="IPR001867">
    <property type="entry name" value="OmpR/PhoB-type_DNA-bd"/>
</dbReference>
<protein>
    <submittedName>
        <fullName evidence="4">Winged helix-turn-helix domain-containing protein</fullName>
    </submittedName>
</protein>
<dbReference type="Proteomes" id="UP001589753">
    <property type="component" value="Unassembled WGS sequence"/>
</dbReference>
<reference evidence="4 5" key="1">
    <citation type="submission" date="2024-09" db="EMBL/GenBank/DDBJ databases">
        <authorList>
            <person name="Sun Q."/>
            <person name="Mori K."/>
        </authorList>
    </citation>
    <scope>NUCLEOTIDE SEQUENCE [LARGE SCALE GENOMIC DNA]</scope>
    <source>
        <strain evidence="4 5">JCM 9767</strain>
    </source>
</reference>
<dbReference type="PROSITE" id="PS51755">
    <property type="entry name" value="OMPR_PHOB"/>
    <property type="match status" value="1"/>
</dbReference>
<dbReference type="Gene3D" id="1.10.10.10">
    <property type="entry name" value="Winged helix-like DNA-binding domain superfamily/Winged helix DNA-binding domain"/>
    <property type="match status" value="1"/>
</dbReference>
<dbReference type="Pfam" id="PF00486">
    <property type="entry name" value="Trans_reg_C"/>
    <property type="match status" value="1"/>
</dbReference>
<evidence type="ECO:0000259" key="3">
    <source>
        <dbReference type="PROSITE" id="PS51755"/>
    </source>
</evidence>
<dbReference type="RefSeq" id="WP_380957713.1">
    <property type="nucleotide sequence ID" value="NZ_JBHMDI010000253.1"/>
</dbReference>
<name>A0ABV5LM07_9ACTN</name>
<feature type="DNA-binding region" description="OmpR/PhoB-type" evidence="2">
    <location>
        <begin position="1"/>
        <end position="100"/>
    </location>
</feature>
<dbReference type="InterPro" id="IPR016032">
    <property type="entry name" value="Sig_transdc_resp-reg_C-effctor"/>
</dbReference>
<dbReference type="EMBL" id="JBHMDI010000253">
    <property type="protein sequence ID" value="MFB9352928.1"/>
    <property type="molecule type" value="Genomic_DNA"/>
</dbReference>
<evidence type="ECO:0000256" key="2">
    <source>
        <dbReference type="PROSITE-ProRule" id="PRU01091"/>
    </source>
</evidence>
<dbReference type="PANTHER" id="PTHR35807:SF1">
    <property type="entry name" value="TRANSCRIPTIONAL REGULATOR REDD"/>
    <property type="match status" value="1"/>
</dbReference>
<evidence type="ECO:0000256" key="1">
    <source>
        <dbReference type="ARBA" id="ARBA00023125"/>
    </source>
</evidence>